<evidence type="ECO:0000313" key="3">
    <source>
        <dbReference type="EMBL" id="MCC9640961.1"/>
    </source>
</evidence>
<organism evidence="3 4">
    <name type="scientific">Rhodopirellula halodulae</name>
    <dbReference type="NCBI Taxonomy" id="2894198"/>
    <lineage>
        <taxon>Bacteria</taxon>
        <taxon>Pseudomonadati</taxon>
        <taxon>Planctomycetota</taxon>
        <taxon>Planctomycetia</taxon>
        <taxon>Pirellulales</taxon>
        <taxon>Pirellulaceae</taxon>
        <taxon>Rhodopirellula</taxon>
    </lineage>
</organism>
<dbReference type="EMBL" id="JAJKFW010000003">
    <property type="protein sequence ID" value="MCC9640961.1"/>
    <property type="molecule type" value="Genomic_DNA"/>
</dbReference>
<evidence type="ECO:0000259" key="2">
    <source>
        <dbReference type="PROSITE" id="PS51411"/>
    </source>
</evidence>
<dbReference type="RefSeq" id="WP_230270750.1">
    <property type="nucleotide sequence ID" value="NZ_JAJKFW010000003.1"/>
</dbReference>
<dbReference type="Proteomes" id="UP001430306">
    <property type="component" value="Unassembled WGS sequence"/>
</dbReference>
<dbReference type="Pfam" id="PF04468">
    <property type="entry name" value="PSP1"/>
    <property type="match status" value="1"/>
</dbReference>
<protein>
    <submittedName>
        <fullName evidence="3">Signal peptidase</fullName>
    </submittedName>
</protein>
<dbReference type="InterPro" id="IPR047767">
    <property type="entry name" value="PSP1-like"/>
</dbReference>
<feature type="compositionally biased region" description="Polar residues" evidence="1">
    <location>
        <begin position="41"/>
        <end position="51"/>
    </location>
</feature>
<sequence length="339" mass="37695">MHARVFGSDVERFSRTSTFSGPIDTSPASTNDPGDCEPSADASSPKETASGQRRVPSDGYVCRYGSMRLLGVMSACEPFRYGDEVVVRTDRGTEIATVLCEATDEAVDQVPRKGKSEPVQGKIIRRLDSTDRGDWSQMSDMTRKDLNTANECVKKLKLPMQLVDVERLLGGERVVVYFVADGRIDFRELVKLIGREFQTRIEMRQIGIRDEAKLLADYGDCGQEVCCSRFLSKMPPVSMKMAKLQRASLDPAKISGRCGRLKCCLRYEFDTYESMAEELPPIGSEILTRDGAAKVLAQDILAQQLVVKTEDHRRVMIPAADVVSVTKRGSGDPPKQRKR</sequence>
<evidence type="ECO:0000313" key="4">
    <source>
        <dbReference type="Proteomes" id="UP001430306"/>
    </source>
</evidence>
<gene>
    <name evidence="3" type="ORF">LOC71_01655</name>
</gene>
<dbReference type="PROSITE" id="PS50890">
    <property type="entry name" value="PUA"/>
    <property type="match status" value="1"/>
</dbReference>
<feature type="region of interest" description="Disordered" evidence="1">
    <location>
        <begin position="15"/>
        <end position="57"/>
    </location>
</feature>
<reference evidence="3" key="1">
    <citation type="submission" date="2021-11" db="EMBL/GenBank/DDBJ databases">
        <title>Genome sequence.</title>
        <authorList>
            <person name="Sun Q."/>
        </authorList>
    </citation>
    <scope>NUCLEOTIDE SEQUENCE</scope>
    <source>
        <strain evidence="3">JC740</strain>
    </source>
</reference>
<dbReference type="PANTHER" id="PTHR43830">
    <property type="entry name" value="PROTEIN PSP1"/>
    <property type="match status" value="1"/>
</dbReference>
<evidence type="ECO:0000256" key="1">
    <source>
        <dbReference type="SAM" id="MobiDB-lite"/>
    </source>
</evidence>
<name>A0ABS8NET4_9BACT</name>
<keyword evidence="4" id="KW-1185">Reference proteome</keyword>
<dbReference type="NCBIfam" id="NF041131">
    <property type="entry name" value="RicT_YaaT_fam"/>
    <property type="match status" value="1"/>
</dbReference>
<comment type="caution">
    <text evidence="3">The sequence shown here is derived from an EMBL/GenBank/DDBJ whole genome shotgun (WGS) entry which is preliminary data.</text>
</comment>
<dbReference type="PROSITE" id="PS51411">
    <property type="entry name" value="PSP1_C"/>
    <property type="match status" value="1"/>
</dbReference>
<feature type="domain" description="PSP1 C-terminal" evidence="2">
    <location>
        <begin position="121"/>
        <end position="206"/>
    </location>
</feature>
<proteinExistence type="predicted"/>
<accession>A0ABS8NET4</accession>
<dbReference type="InterPro" id="IPR007557">
    <property type="entry name" value="PSP1_C"/>
</dbReference>
<dbReference type="PANTHER" id="PTHR43830:SF3">
    <property type="entry name" value="PROTEIN PSP1"/>
    <property type="match status" value="1"/>
</dbReference>